<sequence length="207" mass="22238">MRNVLGDHRLAQAAAADQEDIGGRRYEVQRHQFRDRPLITLLRPRPVEIGQRLEASDMGAAQPPFERAAGTFAFFPRQQRIQPGLLRTLGPVREDPVQLQSGRALAAGIIRHPENLPSTDRSHRACAGEPGHPAASHAPAKAPPTAAVPPSPAGASPGPGEPHSDAARRAPTRRQSPPSVRPRRKLPAVRSARAPCVPAVRPVQPLA</sequence>
<evidence type="ECO:0000313" key="2">
    <source>
        <dbReference type="EMBL" id="KFB74163.1"/>
    </source>
</evidence>
<dbReference type="AlphaFoldDB" id="A0A080LZ54"/>
<name>A0A080LZ54_9PROT</name>
<reference evidence="2 3" key="1">
    <citation type="submission" date="2014-02" db="EMBL/GenBank/DDBJ databases">
        <title>Expanding our view of genomic diversity in Candidatus Accumulibacter clades.</title>
        <authorList>
            <person name="Skennerton C.T."/>
            <person name="Barr J.J."/>
            <person name="Slater F.R."/>
            <person name="Bond P.L."/>
            <person name="Tyson G.W."/>
        </authorList>
    </citation>
    <scope>NUCLEOTIDE SEQUENCE [LARGE SCALE GENOMIC DNA]</scope>
    <source>
        <strain evidence="3">BA-91</strain>
    </source>
</reference>
<protein>
    <submittedName>
        <fullName evidence="2">Uncharacterized protein</fullName>
    </submittedName>
</protein>
<dbReference type="Proteomes" id="UP000020077">
    <property type="component" value="Unassembled WGS sequence"/>
</dbReference>
<feature type="compositionally biased region" description="Low complexity" evidence="1">
    <location>
        <begin position="127"/>
        <end position="145"/>
    </location>
</feature>
<evidence type="ECO:0000313" key="3">
    <source>
        <dbReference type="Proteomes" id="UP000020077"/>
    </source>
</evidence>
<organism evidence="2 3">
    <name type="scientific">Candidatus Accumulibacter phosphatis</name>
    <dbReference type="NCBI Taxonomy" id="327160"/>
    <lineage>
        <taxon>Bacteria</taxon>
        <taxon>Pseudomonadati</taxon>
        <taxon>Pseudomonadota</taxon>
        <taxon>Betaproteobacteria</taxon>
        <taxon>Candidatus Accumulibacter</taxon>
    </lineage>
</organism>
<comment type="caution">
    <text evidence="2">The sequence shown here is derived from an EMBL/GenBank/DDBJ whole genome shotgun (WGS) entry which is preliminary data.</text>
</comment>
<proteinExistence type="predicted"/>
<accession>A0A080LZ54</accession>
<dbReference type="EMBL" id="JDVG02000089">
    <property type="protein sequence ID" value="KFB74163.1"/>
    <property type="molecule type" value="Genomic_DNA"/>
</dbReference>
<gene>
    <name evidence="2" type="ORF">AW09_000553</name>
</gene>
<evidence type="ECO:0000256" key="1">
    <source>
        <dbReference type="SAM" id="MobiDB-lite"/>
    </source>
</evidence>
<feature type="region of interest" description="Disordered" evidence="1">
    <location>
        <begin position="114"/>
        <end position="207"/>
    </location>
</feature>